<name>A0A0E9Q4P1_ANGAN</name>
<organism evidence="1">
    <name type="scientific">Anguilla anguilla</name>
    <name type="common">European freshwater eel</name>
    <name type="synonym">Muraena anguilla</name>
    <dbReference type="NCBI Taxonomy" id="7936"/>
    <lineage>
        <taxon>Eukaryota</taxon>
        <taxon>Metazoa</taxon>
        <taxon>Chordata</taxon>
        <taxon>Craniata</taxon>
        <taxon>Vertebrata</taxon>
        <taxon>Euteleostomi</taxon>
        <taxon>Actinopterygii</taxon>
        <taxon>Neopterygii</taxon>
        <taxon>Teleostei</taxon>
        <taxon>Anguilliformes</taxon>
        <taxon>Anguillidae</taxon>
        <taxon>Anguilla</taxon>
    </lineage>
</organism>
<protein>
    <submittedName>
        <fullName evidence="1">Uncharacterized protein</fullName>
    </submittedName>
</protein>
<evidence type="ECO:0000313" key="1">
    <source>
        <dbReference type="EMBL" id="JAH11841.1"/>
    </source>
</evidence>
<proteinExistence type="predicted"/>
<sequence>MAFNPCLNFSLYQSIHFVCVTGFWPLCQ</sequence>
<reference evidence="1" key="2">
    <citation type="journal article" date="2015" name="Fish Shellfish Immunol.">
        <title>Early steps in the European eel (Anguilla anguilla)-Vibrio vulnificus interaction in the gills: Role of the RtxA13 toxin.</title>
        <authorList>
            <person name="Callol A."/>
            <person name="Pajuelo D."/>
            <person name="Ebbesson L."/>
            <person name="Teles M."/>
            <person name="MacKenzie S."/>
            <person name="Amaro C."/>
        </authorList>
    </citation>
    <scope>NUCLEOTIDE SEQUENCE</scope>
</reference>
<reference evidence="1" key="1">
    <citation type="submission" date="2014-11" db="EMBL/GenBank/DDBJ databases">
        <authorList>
            <person name="Amaro Gonzalez C."/>
        </authorList>
    </citation>
    <scope>NUCLEOTIDE SEQUENCE</scope>
</reference>
<accession>A0A0E9Q4P1</accession>
<dbReference type="AlphaFoldDB" id="A0A0E9Q4P1"/>
<dbReference type="EMBL" id="GBXM01096736">
    <property type="protein sequence ID" value="JAH11841.1"/>
    <property type="molecule type" value="Transcribed_RNA"/>
</dbReference>